<dbReference type="InterPro" id="IPR052173">
    <property type="entry name" value="Beta-lactam_resp_regulator"/>
</dbReference>
<dbReference type="SUPFAM" id="SSF56601">
    <property type="entry name" value="beta-lactamase/transpeptidase-like"/>
    <property type="match status" value="1"/>
</dbReference>
<dbReference type="InterPro" id="IPR012338">
    <property type="entry name" value="Beta-lactam/transpept-like"/>
</dbReference>
<dbReference type="EMBL" id="RHJS01000002">
    <property type="protein sequence ID" value="RRK31498.1"/>
    <property type="molecule type" value="Genomic_DNA"/>
</dbReference>
<feature type="transmembrane region" description="Helical" evidence="2">
    <location>
        <begin position="117"/>
        <end position="138"/>
    </location>
</feature>
<keyword evidence="2" id="KW-0812">Transmembrane</keyword>
<accession>A0A426DFJ1</accession>
<organism evidence="5 6">
    <name type="scientific">Schaedlerella arabinosiphila</name>
    <dbReference type="NCBI Taxonomy" id="2044587"/>
    <lineage>
        <taxon>Bacteria</taxon>
        <taxon>Bacillati</taxon>
        <taxon>Bacillota</taxon>
        <taxon>Clostridia</taxon>
        <taxon>Lachnospirales</taxon>
        <taxon>Lachnospiraceae</taxon>
        <taxon>Schaedlerella</taxon>
    </lineage>
</organism>
<dbReference type="InterPro" id="IPR001460">
    <property type="entry name" value="PCN-bd_Tpept"/>
</dbReference>
<evidence type="ECO:0000256" key="2">
    <source>
        <dbReference type="SAM" id="Phobius"/>
    </source>
</evidence>
<evidence type="ECO:0000259" key="4">
    <source>
        <dbReference type="Pfam" id="PF05569"/>
    </source>
</evidence>
<feature type="transmembrane region" description="Helical" evidence="2">
    <location>
        <begin position="225"/>
        <end position="247"/>
    </location>
</feature>
<evidence type="ECO:0000256" key="1">
    <source>
        <dbReference type="ARBA" id="ARBA00011075"/>
    </source>
</evidence>
<keyword evidence="2" id="KW-1133">Transmembrane helix</keyword>
<feature type="transmembrane region" description="Helical" evidence="2">
    <location>
        <begin position="328"/>
        <end position="346"/>
    </location>
</feature>
<evidence type="ECO:0000313" key="6">
    <source>
        <dbReference type="Proteomes" id="UP000274920"/>
    </source>
</evidence>
<dbReference type="RefSeq" id="WP_125127157.1">
    <property type="nucleotide sequence ID" value="NZ_RHJS01000002.1"/>
</dbReference>
<dbReference type="GO" id="GO:0008658">
    <property type="term" value="F:penicillin binding"/>
    <property type="evidence" value="ECO:0007669"/>
    <property type="project" value="InterPro"/>
</dbReference>
<dbReference type="CDD" id="cd07341">
    <property type="entry name" value="M56_BlaR1_MecR1_like"/>
    <property type="match status" value="1"/>
</dbReference>
<feature type="transmembrane region" description="Helical" evidence="2">
    <location>
        <begin position="36"/>
        <end position="55"/>
    </location>
</feature>
<feature type="domain" description="Penicillin-binding protein transpeptidase" evidence="3">
    <location>
        <begin position="389"/>
        <end position="592"/>
    </location>
</feature>
<dbReference type="Pfam" id="PF00905">
    <property type="entry name" value="Transpeptidase"/>
    <property type="match status" value="1"/>
</dbReference>
<sequence length="596" mass="66993">MNFPVRFFICNLFISLLLALFLVAKKRLKNHLTLSMQYRLWGPLLLALALPFVPYKLSWPEKIFREIRLFFSQAAYGPDSAVSAAAGRDLLPLDLGIRDFSAGITGSHVWLAALWGWVWAAGMLTAAAFLMVTVFGIYRLRRNGVPVTKDSEPALYGRFQACMGELRIRRRVRLYASCGIQSPVSYGWLRPEILIPQDLDIRFSDEEIRYILLHELQHCRNRDTLLNGAACILQIFYWFNPLVWYGFMRMGRDREAACDHAVIQVIGKELGADYGRTLLKYAGHMRRGVFLSPVSGIGGSRHILRQRIQEIADHQADSLSRKAKSMGIFLLTLLIVFGFSPLYTAYGGGAPVFRLSDGDWEAIDLSSDFDGINGAFVFYDTAGDHFQIYNKELCEQRVSPESTYKIYSALFALEEGVIAPGSTARTWDGSPQPFAAWNQDQTLRTAMENSVNWYFQDLDGQTGLPALYRYYDRIGYGNRDLAGGSSSYWTGSSLKISPVEQVVLLSGLLENKWGFQEENLRAVKEALFLAETPAGTLYGKTGTGRKDEKNANGWFVGFLERPNGQTCCFAANLRDSEKATGSAAFEITWDVLQKLL</sequence>
<dbReference type="Pfam" id="PF05569">
    <property type="entry name" value="Peptidase_M56"/>
    <property type="match status" value="1"/>
</dbReference>
<name>A0A426DFJ1_9FIRM</name>
<reference evidence="5" key="1">
    <citation type="submission" date="2018-10" db="EMBL/GenBank/DDBJ databases">
        <title>Schaedlerella arabinophila gen. nov. sp. nov., isolated from the mouse intestinal tract and comparative analysis with the genome of the closely related altered Schaedler flora strain ASF502.</title>
        <authorList>
            <person name="Miyake S."/>
            <person name="Soh M."/>
            <person name="Seedorf H."/>
        </authorList>
    </citation>
    <scope>NUCLEOTIDE SEQUENCE [LARGE SCALE GENOMIC DNA]</scope>
    <source>
        <strain evidence="5">DSM 106076</strain>
    </source>
</reference>
<dbReference type="NCBIfam" id="NF000326">
    <property type="entry name" value="blaR1_generic"/>
    <property type="match status" value="1"/>
</dbReference>
<dbReference type="Proteomes" id="UP000274920">
    <property type="component" value="Unassembled WGS sequence"/>
</dbReference>
<feature type="transmembrane region" description="Helical" evidence="2">
    <location>
        <begin position="6"/>
        <end position="24"/>
    </location>
</feature>
<keyword evidence="6" id="KW-1185">Reference proteome</keyword>
<keyword evidence="2" id="KW-0472">Membrane</keyword>
<proteinExistence type="inferred from homology"/>
<comment type="caution">
    <text evidence="5">The sequence shown here is derived from an EMBL/GenBank/DDBJ whole genome shotgun (WGS) entry which is preliminary data.</text>
</comment>
<evidence type="ECO:0000259" key="3">
    <source>
        <dbReference type="Pfam" id="PF00905"/>
    </source>
</evidence>
<dbReference type="AlphaFoldDB" id="A0A426DFJ1"/>
<gene>
    <name evidence="5" type="primary">blaR1</name>
    <name evidence="5" type="ORF">EBB54_09065</name>
</gene>
<dbReference type="PANTHER" id="PTHR34978:SF3">
    <property type="entry name" value="SLR0241 PROTEIN"/>
    <property type="match status" value="1"/>
</dbReference>
<dbReference type="PANTHER" id="PTHR34978">
    <property type="entry name" value="POSSIBLE SENSOR-TRANSDUCER PROTEIN BLAR"/>
    <property type="match status" value="1"/>
</dbReference>
<protein>
    <submittedName>
        <fullName evidence="5">BlaR1 family beta-lactam sensor/signal transducer</fullName>
    </submittedName>
</protein>
<comment type="similarity">
    <text evidence="1">Belongs to the peptidase M56 family.</text>
</comment>
<dbReference type="InterPro" id="IPR008756">
    <property type="entry name" value="Peptidase_M56"/>
</dbReference>
<evidence type="ECO:0000313" key="5">
    <source>
        <dbReference type="EMBL" id="RRK31498.1"/>
    </source>
</evidence>
<dbReference type="Gene3D" id="3.40.710.10">
    <property type="entry name" value="DD-peptidase/beta-lactamase superfamily"/>
    <property type="match status" value="1"/>
</dbReference>
<feature type="domain" description="Peptidase M56" evidence="4">
    <location>
        <begin position="14"/>
        <end position="309"/>
    </location>
</feature>